<evidence type="ECO:0000313" key="2">
    <source>
        <dbReference type="Proteomes" id="UP000635245"/>
    </source>
</evidence>
<dbReference type="InterPro" id="IPR010254">
    <property type="entry name" value="B12-dep_deHydtase_bsu"/>
</dbReference>
<dbReference type="Gene3D" id="3.40.50.10150">
    <property type="entry name" value="B12-dependent dehydatase associated subunit"/>
    <property type="match status" value="1"/>
</dbReference>
<name>A0A934QN90_9PSEU</name>
<evidence type="ECO:0000313" key="1">
    <source>
        <dbReference type="EMBL" id="MBK1783315.1"/>
    </source>
</evidence>
<dbReference type="SUPFAM" id="SSF52968">
    <property type="entry name" value="B12-dependent dehydatase associated subunit"/>
    <property type="match status" value="1"/>
</dbReference>
<comment type="caution">
    <text evidence="1">The sequence shown here is derived from an EMBL/GenBank/DDBJ whole genome shotgun (WGS) entry which is preliminary data.</text>
</comment>
<dbReference type="InterPro" id="IPR003208">
    <property type="entry name" value="Dehydtase/Dehydtase_re"/>
</dbReference>
<accession>A0A934QN90</accession>
<keyword evidence="2" id="KW-1185">Reference proteome</keyword>
<proteinExistence type="predicted"/>
<protein>
    <submittedName>
        <fullName evidence="1">Glycerol dehydratase reactivase beta/small subunit family protein</fullName>
    </submittedName>
</protein>
<dbReference type="Pfam" id="PF02288">
    <property type="entry name" value="Dehydratase_MU"/>
    <property type="match status" value="1"/>
</dbReference>
<dbReference type="RefSeq" id="WP_200314527.1">
    <property type="nucleotide sequence ID" value="NZ_JAENJH010000001.1"/>
</dbReference>
<organism evidence="1 2">
    <name type="scientific">Prauserella cavernicola</name>
    <dbReference type="NCBI Taxonomy" id="2800127"/>
    <lineage>
        <taxon>Bacteria</taxon>
        <taxon>Bacillati</taxon>
        <taxon>Actinomycetota</taxon>
        <taxon>Actinomycetes</taxon>
        <taxon>Pseudonocardiales</taxon>
        <taxon>Pseudonocardiaceae</taxon>
        <taxon>Prauserella</taxon>
    </lineage>
</organism>
<gene>
    <name evidence="1" type="ORF">JHE00_03180</name>
</gene>
<dbReference type="EMBL" id="JAENJH010000001">
    <property type="protein sequence ID" value="MBK1783315.1"/>
    <property type="molecule type" value="Genomic_DNA"/>
</dbReference>
<sequence length="122" mass="12551">MGVRDRGAATTTRAVPPAIVVRCAEDAAAVLRDVLAGVEEEGVPVRVELVPGGDARDAATLAFAAARASSLDVGVGIDREGAGCVQHAKRPEDRPALTGPRERARLLGHNAARLVTGIPVKT</sequence>
<dbReference type="Proteomes" id="UP000635245">
    <property type="component" value="Unassembled WGS sequence"/>
</dbReference>
<reference evidence="1" key="1">
    <citation type="submission" date="2020-12" db="EMBL/GenBank/DDBJ databases">
        <title>Prauserella sp. ASG 168, a novel actinomycete isolated from cave rock.</title>
        <authorList>
            <person name="Suriyachadkun C."/>
        </authorList>
    </citation>
    <scope>NUCLEOTIDE SEQUENCE</scope>
    <source>
        <strain evidence="1">ASG 168</strain>
    </source>
</reference>
<dbReference type="AlphaFoldDB" id="A0A934QN90"/>